<organism evidence="1 2">
    <name type="scientific">Anaerobutyricum hallii DSM 3353</name>
    <dbReference type="NCBI Taxonomy" id="411469"/>
    <lineage>
        <taxon>Bacteria</taxon>
        <taxon>Bacillati</taxon>
        <taxon>Bacillota</taxon>
        <taxon>Clostridia</taxon>
        <taxon>Lachnospirales</taxon>
        <taxon>Lachnospiraceae</taxon>
        <taxon>Anaerobutyricum</taxon>
    </lineage>
</organism>
<evidence type="ECO:0000313" key="1">
    <source>
        <dbReference type="EMBL" id="EEG36702.1"/>
    </source>
</evidence>
<reference evidence="1 2" key="2">
    <citation type="submission" date="2009-02" db="EMBL/GenBank/DDBJ databases">
        <title>Draft genome sequence of Eubacterium hallii (DSM 3353).</title>
        <authorList>
            <person name="Sudarsanam P."/>
            <person name="Ley R."/>
            <person name="Guruge J."/>
            <person name="Turnbaugh P.J."/>
            <person name="Mahowald M."/>
            <person name="Liep D."/>
            <person name="Gordon J."/>
        </authorList>
    </citation>
    <scope>NUCLEOTIDE SEQUENCE [LARGE SCALE GENOMIC DNA]</scope>
    <source>
        <strain evidence="1 2">DSM 3353</strain>
    </source>
</reference>
<dbReference type="AlphaFoldDB" id="C0EV47"/>
<reference evidence="1 2" key="1">
    <citation type="submission" date="2009-01" db="EMBL/GenBank/DDBJ databases">
        <authorList>
            <person name="Fulton L."/>
            <person name="Clifton S."/>
            <person name="Fulton B."/>
            <person name="Xu J."/>
            <person name="Minx P."/>
            <person name="Pepin K.H."/>
            <person name="Johnson M."/>
            <person name="Bhonagiri V."/>
            <person name="Nash W.E."/>
            <person name="Mardis E.R."/>
            <person name="Wilson R.K."/>
        </authorList>
    </citation>
    <scope>NUCLEOTIDE SEQUENCE [LARGE SCALE GENOMIC DNA]</scope>
    <source>
        <strain evidence="1 2">DSM 3353</strain>
    </source>
</reference>
<protein>
    <submittedName>
        <fullName evidence="1">Uncharacterized protein</fullName>
    </submittedName>
</protein>
<sequence length="46" mass="5239">MFERPFLQSAYPNLQRAFFEHALGNLMKILGLQMILKSAGMKGNLL</sequence>
<comment type="caution">
    <text evidence="1">The sequence shown here is derived from an EMBL/GenBank/DDBJ whole genome shotgun (WGS) entry which is preliminary data.</text>
</comment>
<dbReference type="EMBL" id="ACEP01000064">
    <property type="protein sequence ID" value="EEG36702.1"/>
    <property type="molecule type" value="Genomic_DNA"/>
</dbReference>
<proteinExistence type="predicted"/>
<gene>
    <name evidence="1" type="ORF">EUBHAL_01285</name>
</gene>
<name>C0EV47_9FIRM</name>
<accession>C0EV47</accession>
<evidence type="ECO:0000313" key="2">
    <source>
        <dbReference type="Proteomes" id="UP000003174"/>
    </source>
</evidence>
<dbReference type="Proteomes" id="UP000003174">
    <property type="component" value="Unassembled WGS sequence"/>
</dbReference>